<comment type="caution">
    <text evidence="5">The sequence shown here is derived from an EMBL/GenBank/DDBJ whole genome shotgun (WGS) entry which is preliminary data.</text>
</comment>
<dbReference type="EMBL" id="CAXKWB010000510">
    <property type="protein sequence ID" value="CAL4061062.1"/>
    <property type="molecule type" value="Genomic_DNA"/>
</dbReference>
<evidence type="ECO:0000313" key="6">
    <source>
        <dbReference type="Proteomes" id="UP001497623"/>
    </source>
</evidence>
<protein>
    <submittedName>
        <fullName evidence="5">Uncharacterized protein</fullName>
    </submittedName>
</protein>
<proteinExistence type="predicted"/>
<dbReference type="PANTHER" id="PTHR24364:SF18">
    <property type="entry name" value="LP06937P"/>
    <property type="match status" value="1"/>
</dbReference>
<dbReference type="SUPFAM" id="SSF52058">
    <property type="entry name" value="L domain-like"/>
    <property type="match status" value="1"/>
</dbReference>
<reference evidence="5 6" key="1">
    <citation type="submission" date="2024-05" db="EMBL/GenBank/DDBJ databases">
        <authorList>
            <person name="Wallberg A."/>
        </authorList>
    </citation>
    <scope>NUCLEOTIDE SEQUENCE [LARGE SCALE GENOMIC DNA]</scope>
</reference>
<feature type="chain" id="PRO_5043774577" evidence="4">
    <location>
        <begin position="23"/>
        <end position="381"/>
    </location>
</feature>
<evidence type="ECO:0000313" key="5">
    <source>
        <dbReference type="EMBL" id="CAL4061062.1"/>
    </source>
</evidence>
<sequence>MLGKLFNTLVALYIFKVRIAFCLYHNHDLNIYSELLINDSNKANTYHKHLLKEQHNQDEYNNYFEKLCPKPEDIAPCLCVLDTEHSELNLDCRAVVDITQLQNVFQAEFPETSFNRLDMSRSSITVLPSGVFGNITFKHMDFLISSLEVVEDGAFGGSVETLKDLSFQYCNITQFPFESIKNFKVIESIWLRGNKYSAIPSFESDTLKWMTLGSPYLTEIPEFLPNTLPALEDLQFNDSPITNIVPGHFKNLHGLQSLSFRWLQLSGVLTANSFVWDEGQVVTWIDLFHNNYYKIEPGAIQFTEGMYVDIRFNLMDTLEEEVWRPLLELNGTLEVQGLDINCDCGIAWIVTNPQFLEYTVDAFCADGTSFFDLDPKDYIDC</sequence>
<dbReference type="PANTHER" id="PTHR24364">
    <property type="entry name" value="LP06937P"/>
    <property type="match status" value="1"/>
</dbReference>
<evidence type="ECO:0000256" key="2">
    <source>
        <dbReference type="ARBA" id="ARBA00022729"/>
    </source>
</evidence>
<evidence type="ECO:0000256" key="1">
    <source>
        <dbReference type="ARBA" id="ARBA00022614"/>
    </source>
</evidence>
<dbReference type="InterPro" id="IPR032675">
    <property type="entry name" value="LRR_dom_sf"/>
</dbReference>
<evidence type="ECO:0000256" key="3">
    <source>
        <dbReference type="ARBA" id="ARBA00022737"/>
    </source>
</evidence>
<dbReference type="GO" id="GO:0016020">
    <property type="term" value="C:membrane"/>
    <property type="evidence" value="ECO:0007669"/>
    <property type="project" value="TreeGrafter"/>
</dbReference>
<dbReference type="Gene3D" id="3.80.10.10">
    <property type="entry name" value="Ribonuclease Inhibitor"/>
    <property type="match status" value="2"/>
</dbReference>
<keyword evidence="3" id="KW-0677">Repeat</keyword>
<organism evidence="5 6">
    <name type="scientific">Meganyctiphanes norvegica</name>
    <name type="common">Northern krill</name>
    <name type="synonym">Thysanopoda norvegica</name>
    <dbReference type="NCBI Taxonomy" id="48144"/>
    <lineage>
        <taxon>Eukaryota</taxon>
        <taxon>Metazoa</taxon>
        <taxon>Ecdysozoa</taxon>
        <taxon>Arthropoda</taxon>
        <taxon>Crustacea</taxon>
        <taxon>Multicrustacea</taxon>
        <taxon>Malacostraca</taxon>
        <taxon>Eumalacostraca</taxon>
        <taxon>Eucarida</taxon>
        <taxon>Euphausiacea</taxon>
        <taxon>Euphausiidae</taxon>
        <taxon>Meganyctiphanes</taxon>
    </lineage>
</organism>
<accession>A0AAV2PL48</accession>
<keyword evidence="1" id="KW-0433">Leucine-rich repeat</keyword>
<keyword evidence="6" id="KW-1185">Reference proteome</keyword>
<feature type="signal peptide" evidence="4">
    <location>
        <begin position="1"/>
        <end position="22"/>
    </location>
</feature>
<dbReference type="Proteomes" id="UP001497623">
    <property type="component" value="Unassembled WGS sequence"/>
</dbReference>
<evidence type="ECO:0000256" key="4">
    <source>
        <dbReference type="SAM" id="SignalP"/>
    </source>
</evidence>
<name>A0AAV2PL48_MEGNR</name>
<dbReference type="AlphaFoldDB" id="A0AAV2PL48"/>
<gene>
    <name evidence="5" type="ORF">MNOR_LOCUS1812</name>
</gene>
<dbReference type="InterPro" id="IPR052286">
    <property type="entry name" value="Wnt_signaling_inhibitor"/>
</dbReference>
<keyword evidence="2 4" id="KW-0732">Signal</keyword>